<proteinExistence type="inferred from homology"/>
<comment type="subcellular location">
    <subcellularLocation>
        <location evidence="5">Cytoplasm</location>
    </subcellularLocation>
</comment>
<dbReference type="CDD" id="cd16444">
    <property type="entry name" value="LipB"/>
    <property type="match status" value="1"/>
</dbReference>
<evidence type="ECO:0000256" key="6">
    <source>
        <dbReference type="PIRNR" id="PIRNR016262"/>
    </source>
</evidence>
<feature type="binding site" evidence="5">
    <location>
        <begin position="144"/>
        <end position="146"/>
    </location>
    <ligand>
        <name>substrate</name>
    </ligand>
</feature>
<dbReference type="RefSeq" id="WP_380027491.1">
    <property type="nucleotide sequence ID" value="NZ_JBHSHC010000119.1"/>
</dbReference>
<keyword evidence="2 5" id="KW-0808">Transferase</keyword>
<dbReference type="InterPro" id="IPR000544">
    <property type="entry name" value="Octanoyltransferase"/>
</dbReference>
<feature type="site" description="Lowers pKa of active site Cys" evidence="5">
    <location>
        <position position="141"/>
    </location>
</feature>
<comment type="similarity">
    <text evidence="5 6">Belongs to the LipB family.</text>
</comment>
<feature type="binding site" evidence="5">
    <location>
        <begin position="77"/>
        <end position="84"/>
    </location>
    <ligand>
        <name>substrate</name>
    </ligand>
</feature>
<keyword evidence="9" id="KW-1185">Reference proteome</keyword>
<evidence type="ECO:0000313" key="9">
    <source>
        <dbReference type="Proteomes" id="UP001596002"/>
    </source>
</evidence>
<accession>A0ABV9Q5Z2</accession>
<dbReference type="NCBIfam" id="NF010925">
    <property type="entry name" value="PRK14345.1"/>
    <property type="match status" value="1"/>
</dbReference>
<dbReference type="InterPro" id="IPR020605">
    <property type="entry name" value="Octanoyltransferase_CS"/>
</dbReference>
<dbReference type="Gene3D" id="3.30.930.10">
    <property type="entry name" value="Bira Bifunctional Protein, Domain 2"/>
    <property type="match status" value="1"/>
</dbReference>
<keyword evidence="3 5" id="KW-0012">Acyltransferase</keyword>
<dbReference type="PROSITE" id="PS51733">
    <property type="entry name" value="BPL_LPL_CATALYTIC"/>
    <property type="match status" value="1"/>
</dbReference>
<dbReference type="PIRSF" id="PIRSF016262">
    <property type="entry name" value="LPLase"/>
    <property type="match status" value="1"/>
</dbReference>
<dbReference type="GO" id="GO:0033819">
    <property type="term" value="F:lipoyl(octanoyl) transferase activity"/>
    <property type="evidence" value="ECO:0007669"/>
    <property type="project" value="UniProtKB-EC"/>
</dbReference>
<comment type="pathway">
    <text evidence="1 5 6">Protein modification; protein lipoylation via endogenous pathway; protein N(6)-(lipoyl)lysine from octanoyl-[acyl-carrier-protein]: step 1/2.</text>
</comment>
<evidence type="ECO:0000256" key="4">
    <source>
        <dbReference type="ARBA" id="ARBA00024732"/>
    </source>
</evidence>
<reference evidence="9" key="1">
    <citation type="journal article" date="2019" name="Int. J. Syst. Evol. Microbiol.">
        <title>The Global Catalogue of Microorganisms (GCM) 10K type strain sequencing project: providing services to taxonomists for standard genome sequencing and annotation.</title>
        <authorList>
            <consortium name="The Broad Institute Genomics Platform"/>
            <consortium name="The Broad Institute Genome Sequencing Center for Infectious Disease"/>
            <person name="Wu L."/>
            <person name="Ma J."/>
        </authorList>
    </citation>
    <scope>NUCLEOTIDE SEQUENCE [LARGE SCALE GENOMIC DNA]</scope>
    <source>
        <strain evidence="9">WYCCWR 12678</strain>
    </source>
</reference>
<feature type="binding site" evidence="5">
    <location>
        <begin position="163"/>
        <end position="165"/>
    </location>
    <ligand>
        <name>substrate</name>
    </ligand>
</feature>
<evidence type="ECO:0000256" key="2">
    <source>
        <dbReference type="ARBA" id="ARBA00022679"/>
    </source>
</evidence>
<comment type="caution">
    <text evidence="8">The sequence shown here is derived from an EMBL/GenBank/DDBJ whole genome shotgun (WGS) entry which is preliminary data.</text>
</comment>
<dbReference type="Pfam" id="PF21948">
    <property type="entry name" value="LplA-B_cat"/>
    <property type="match status" value="1"/>
</dbReference>
<organism evidence="8 9">
    <name type="scientific">Effusibacillus consociatus</name>
    <dbReference type="NCBI Taxonomy" id="1117041"/>
    <lineage>
        <taxon>Bacteria</taxon>
        <taxon>Bacillati</taxon>
        <taxon>Bacillota</taxon>
        <taxon>Bacilli</taxon>
        <taxon>Bacillales</taxon>
        <taxon>Alicyclobacillaceae</taxon>
        <taxon>Effusibacillus</taxon>
    </lineage>
</organism>
<dbReference type="HAMAP" id="MF_00013">
    <property type="entry name" value="LipB"/>
    <property type="match status" value="1"/>
</dbReference>
<dbReference type="InterPro" id="IPR004143">
    <property type="entry name" value="BPL_LPL_catalytic"/>
</dbReference>
<comment type="function">
    <text evidence="4 5 6">Catalyzes the transfer of endogenously produced octanoic acid from octanoyl-acyl-carrier-protein onto the lipoyl domains of lipoate-dependent enzymes. Lipoyl-ACP can also act as a substrate although octanoyl-ACP is likely to be the physiological substrate.</text>
</comment>
<dbReference type="EMBL" id="JBHSHC010000119">
    <property type="protein sequence ID" value="MFC4769223.1"/>
    <property type="molecule type" value="Genomic_DNA"/>
</dbReference>
<evidence type="ECO:0000256" key="1">
    <source>
        <dbReference type="ARBA" id="ARBA00004821"/>
    </source>
</evidence>
<protein>
    <recommendedName>
        <fullName evidence="5 6">Octanoyltransferase</fullName>
        <ecNumber evidence="5 6">2.3.1.181</ecNumber>
    </recommendedName>
    <alternativeName>
        <fullName evidence="5">Lipoate-protein ligase B</fullName>
    </alternativeName>
    <alternativeName>
        <fullName evidence="5">Lipoyl/octanoyl transferase</fullName>
    </alternativeName>
    <alternativeName>
        <fullName evidence="5">Octanoyl-[acyl-carrier-protein]-protein N-octanoyltransferase</fullName>
    </alternativeName>
</protein>
<dbReference type="SUPFAM" id="SSF55681">
    <property type="entry name" value="Class II aaRS and biotin synthetases"/>
    <property type="match status" value="1"/>
</dbReference>
<keyword evidence="5" id="KW-0963">Cytoplasm</keyword>
<dbReference type="EC" id="2.3.1.181" evidence="5 6"/>
<gene>
    <name evidence="5 8" type="primary">lipB</name>
    <name evidence="8" type="ORF">ACFO8Q_17985</name>
</gene>
<dbReference type="PROSITE" id="PS01313">
    <property type="entry name" value="LIPB"/>
    <property type="match status" value="1"/>
</dbReference>
<dbReference type="PANTHER" id="PTHR10993:SF7">
    <property type="entry name" value="LIPOYLTRANSFERASE 2, MITOCHONDRIAL-RELATED"/>
    <property type="match status" value="1"/>
</dbReference>
<dbReference type="NCBIfam" id="TIGR00214">
    <property type="entry name" value="lipB"/>
    <property type="match status" value="1"/>
</dbReference>
<name>A0ABV9Q5Z2_9BACL</name>
<feature type="active site" description="Acyl-thioester intermediate" evidence="5">
    <location>
        <position position="181"/>
    </location>
</feature>
<evidence type="ECO:0000256" key="3">
    <source>
        <dbReference type="ARBA" id="ARBA00023315"/>
    </source>
</evidence>
<dbReference type="PANTHER" id="PTHR10993">
    <property type="entry name" value="OCTANOYLTRANSFERASE"/>
    <property type="match status" value="1"/>
</dbReference>
<evidence type="ECO:0000256" key="5">
    <source>
        <dbReference type="HAMAP-Rule" id="MF_00013"/>
    </source>
</evidence>
<evidence type="ECO:0000259" key="7">
    <source>
        <dbReference type="PROSITE" id="PS51733"/>
    </source>
</evidence>
<dbReference type="InterPro" id="IPR045864">
    <property type="entry name" value="aa-tRNA-synth_II/BPL/LPL"/>
</dbReference>
<feature type="domain" description="BPL/LPL catalytic" evidence="7">
    <location>
        <begin position="32"/>
        <end position="220"/>
    </location>
</feature>
<comment type="miscellaneous">
    <text evidence="5">In the reaction, the free carboxyl group of octanoic acid is attached via an amide linkage to the epsilon-amino group of a specific lysine residue of lipoyl domains of lipoate-dependent enzymes.</text>
</comment>
<comment type="catalytic activity">
    <reaction evidence="5 6">
        <text>octanoyl-[ACP] + L-lysyl-[protein] = N(6)-octanoyl-L-lysyl-[protein] + holo-[ACP] + H(+)</text>
        <dbReference type="Rhea" id="RHEA:17665"/>
        <dbReference type="Rhea" id="RHEA-COMP:9636"/>
        <dbReference type="Rhea" id="RHEA-COMP:9685"/>
        <dbReference type="Rhea" id="RHEA-COMP:9752"/>
        <dbReference type="Rhea" id="RHEA-COMP:9928"/>
        <dbReference type="ChEBI" id="CHEBI:15378"/>
        <dbReference type="ChEBI" id="CHEBI:29969"/>
        <dbReference type="ChEBI" id="CHEBI:64479"/>
        <dbReference type="ChEBI" id="CHEBI:78463"/>
        <dbReference type="ChEBI" id="CHEBI:78809"/>
        <dbReference type="EC" id="2.3.1.181"/>
    </reaction>
</comment>
<evidence type="ECO:0000313" key="8">
    <source>
        <dbReference type="EMBL" id="MFC4769223.1"/>
    </source>
</evidence>
<sequence length="227" mass="25312">MFTTCKVIDLGWIEYGPASELQKQAVQEVMADKSTSRIYLLEHLPVYTIGRAGGEHNVLVDETQLKELGISKYEVDRGGDVTYHGPGQLVGYPILPLTRWGNDVRQYVRMLEEVVIRFLRGYGIEGGRIEGLSGVWVGPEKICAIGVKASRDRHGKSFITSHGFALNVQPNLSHFANIIPCGIVDKGVTSMKKLLDREIAMGEVKQGWVQAFEEVFEVKCEWDSSDV</sequence>
<dbReference type="Proteomes" id="UP001596002">
    <property type="component" value="Unassembled WGS sequence"/>
</dbReference>